<organism evidence="2 3">
    <name type="scientific">Riccia fluitans</name>
    <dbReference type="NCBI Taxonomy" id="41844"/>
    <lineage>
        <taxon>Eukaryota</taxon>
        <taxon>Viridiplantae</taxon>
        <taxon>Streptophyta</taxon>
        <taxon>Embryophyta</taxon>
        <taxon>Marchantiophyta</taxon>
        <taxon>Marchantiopsida</taxon>
        <taxon>Marchantiidae</taxon>
        <taxon>Marchantiales</taxon>
        <taxon>Ricciaceae</taxon>
        <taxon>Riccia</taxon>
    </lineage>
</organism>
<evidence type="ECO:0000313" key="3">
    <source>
        <dbReference type="Proteomes" id="UP001605036"/>
    </source>
</evidence>
<sequence length="205" mass="23613">MMEADQEIDRILWTIVMHTGYDAKEKESATRRRKLTLPGAEKSPSRTEEIAIEEQQIKTSTASCQPPLAETFSATYKNGPETHLAAEKPQKIRKANLKQKSEQSRQGVPCHKRRDQFVQPPDHMLPPMKVVVEKKGNFTEDFECRSNKPYLQRYLMRESLVKPAIIQDEKAVKRRGTRMWQLALELPNELTRDVAPLEDLSASRN</sequence>
<reference evidence="2 3" key="1">
    <citation type="submission" date="2024-09" db="EMBL/GenBank/DDBJ databases">
        <title>Chromosome-scale assembly of Riccia fluitans.</title>
        <authorList>
            <person name="Paukszto L."/>
            <person name="Sawicki J."/>
            <person name="Karawczyk K."/>
            <person name="Piernik-Szablinska J."/>
            <person name="Szczecinska M."/>
            <person name="Mazdziarz M."/>
        </authorList>
    </citation>
    <scope>NUCLEOTIDE SEQUENCE [LARGE SCALE GENOMIC DNA]</scope>
    <source>
        <strain evidence="2">Rf_01</strain>
        <tissue evidence="2">Aerial parts of the thallus</tissue>
    </source>
</reference>
<evidence type="ECO:0000256" key="1">
    <source>
        <dbReference type="SAM" id="MobiDB-lite"/>
    </source>
</evidence>
<feature type="region of interest" description="Disordered" evidence="1">
    <location>
        <begin position="24"/>
        <end position="48"/>
    </location>
</feature>
<comment type="caution">
    <text evidence="2">The sequence shown here is derived from an EMBL/GenBank/DDBJ whole genome shotgun (WGS) entry which is preliminary data.</text>
</comment>
<gene>
    <name evidence="2" type="ORF">R1flu_024575</name>
</gene>
<keyword evidence="3" id="KW-1185">Reference proteome</keyword>
<proteinExistence type="predicted"/>
<name>A0ABD1XZD6_9MARC</name>
<accession>A0ABD1XZD6</accession>
<protein>
    <submittedName>
        <fullName evidence="2">Uncharacterized protein</fullName>
    </submittedName>
</protein>
<dbReference type="EMBL" id="JBHFFA010000007">
    <property type="protein sequence ID" value="KAL2612883.1"/>
    <property type="molecule type" value="Genomic_DNA"/>
</dbReference>
<dbReference type="AlphaFoldDB" id="A0ABD1XZD6"/>
<dbReference type="Proteomes" id="UP001605036">
    <property type="component" value="Unassembled WGS sequence"/>
</dbReference>
<evidence type="ECO:0000313" key="2">
    <source>
        <dbReference type="EMBL" id="KAL2612883.1"/>
    </source>
</evidence>